<keyword evidence="1" id="KW-0328">Glycosyltransferase</keyword>
<dbReference type="SUPFAM" id="SSF53756">
    <property type="entry name" value="UDP-Glycosyltransferase/glycogen phosphorylase"/>
    <property type="match status" value="1"/>
</dbReference>
<dbReference type="GO" id="GO:0016757">
    <property type="term" value="F:glycosyltransferase activity"/>
    <property type="evidence" value="ECO:0007669"/>
    <property type="project" value="UniProtKB-KW"/>
</dbReference>
<reference evidence="4 5" key="1">
    <citation type="submission" date="2020-04" db="EMBL/GenBank/DDBJ databases">
        <title>Metagenomic profiling of ammonia- and methane-oxidizing microorganisms in a Dutch drinking water treatment plant.</title>
        <authorList>
            <person name="Poghosyan L."/>
            <person name="Leucker S."/>
        </authorList>
    </citation>
    <scope>NUCLEOTIDE SEQUENCE [LARGE SCALE GENOMIC DNA]</scope>
    <source>
        <strain evidence="4">S-RSF-IL-03</strain>
    </source>
</reference>
<dbReference type="Pfam" id="PF00534">
    <property type="entry name" value="Glycos_transf_1"/>
    <property type="match status" value="1"/>
</dbReference>
<feature type="non-terminal residue" evidence="4">
    <location>
        <position position="1"/>
    </location>
</feature>
<accession>A0A849SWD9</accession>
<dbReference type="AlphaFoldDB" id="A0A849SWD9"/>
<organism evidence="4 5">
    <name type="scientific">Eiseniibacteriota bacterium</name>
    <dbReference type="NCBI Taxonomy" id="2212470"/>
    <lineage>
        <taxon>Bacteria</taxon>
        <taxon>Candidatus Eiseniibacteriota</taxon>
    </lineage>
</organism>
<comment type="caution">
    <text evidence="4">The sequence shown here is derived from an EMBL/GenBank/DDBJ whole genome shotgun (WGS) entry which is preliminary data.</text>
</comment>
<evidence type="ECO:0000313" key="4">
    <source>
        <dbReference type="EMBL" id="NOT35670.1"/>
    </source>
</evidence>
<evidence type="ECO:0000313" key="5">
    <source>
        <dbReference type="Proteomes" id="UP000580839"/>
    </source>
</evidence>
<dbReference type="Gene3D" id="3.40.50.2000">
    <property type="entry name" value="Glycogen Phosphorylase B"/>
    <property type="match status" value="1"/>
</dbReference>
<evidence type="ECO:0000259" key="3">
    <source>
        <dbReference type="Pfam" id="PF00534"/>
    </source>
</evidence>
<dbReference type="Proteomes" id="UP000580839">
    <property type="component" value="Unassembled WGS sequence"/>
</dbReference>
<proteinExistence type="predicted"/>
<dbReference type="PANTHER" id="PTHR12526">
    <property type="entry name" value="GLYCOSYLTRANSFERASE"/>
    <property type="match status" value="1"/>
</dbReference>
<evidence type="ECO:0000256" key="2">
    <source>
        <dbReference type="ARBA" id="ARBA00022679"/>
    </source>
</evidence>
<protein>
    <submittedName>
        <fullName evidence="4">Glycosyltransferase</fullName>
    </submittedName>
</protein>
<sequence>LGRLEPEALAPFVAAARALVLPSRSEETFGLAAAEALLAGRPVIAANLGALPELVEHEVTGLLVAAGDAEGFGAAAQHVLADELSAARWGRAGQERLRTSLDPARHVAAVTALFERVLLSARR</sequence>
<feature type="domain" description="Glycosyl transferase family 1" evidence="3">
    <location>
        <begin position="1"/>
        <end position="96"/>
    </location>
</feature>
<name>A0A849SWD9_UNCEI</name>
<dbReference type="EMBL" id="JABFRW010000210">
    <property type="protein sequence ID" value="NOT35670.1"/>
    <property type="molecule type" value="Genomic_DNA"/>
</dbReference>
<dbReference type="InterPro" id="IPR001296">
    <property type="entry name" value="Glyco_trans_1"/>
</dbReference>
<dbReference type="PANTHER" id="PTHR12526:SF510">
    <property type="entry name" value="D-INOSITOL 3-PHOSPHATE GLYCOSYLTRANSFERASE"/>
    <property type="match status" value="1"/>
</dbReference>
<keyword evidence="2 4" id="KW-0808">Transferase</keyword>
<evidence type="ECO:0000256" key="1">
    <source>
        <dbReference type="ARBA" id="ARBA00022676"/>
    </source>
</evidence>
<gene>
    <name evidence="4" type="ORF">HOP12_16135</name>
</gene>